<dbReference type="OrthoDB" id="2519291at2759"/>
<dbReference type="EMBL" id="JAADJZ010000018">
    <property type="protein sequence ID" value="KAF2868594.1"/>
    <property type="molecule type" value="Genomic_DNA"/>
</dbReference>
<protein>
    <recommendedName>
        <fullName evidence="2">EthD domain-containing protein</fullName>
    </recommendedName>
</protein>
<feature type="domain" description="EthD" evidence="2">
    <location>
        <begin position="12"/>
        <end position="114"/>
    </location>
</feature>
<dbReference type="InterPro" id="IPR009799">
    <property type="entry name" value="EthD_dom"/>
</dbReference>
<keyword evidence="4" id="KW-1185">Reference proteome</keyword>
<dbReference type="Proteomes" id="UP000481861">
    <property type="component" value="Unassembled WGS sequence"/>
</dbReference>
<organism evidence="3 4">
    <name type="scientific">Massariosphaeria phaeospora</name>
    <dbReference type="NCBI Taxonomy" id="100035"/>
    <lineage>
        <taxon>Eukaryota</taxon>
        <taxon>Fungi</taxon>
        <taxon>Dikarya</taxon>
        <taxon>Ascomycota</taxon>
        <taxon>Pezizomycotina</taxon>
        <taxon>Dothideomycetes</taxon>
        <taxon>Pleosporomycetidae</taxon>
        <taxon>Pleosporales</taxon>
        <taxon>Pleosporales incertae sedis</taxon>
        <taxon>Massariosphaeria</taxon>
    </lineage>
</organism>
<dbReference type="InterPro" id="IPR011008">
    <property type="entry name" value="Dimeric_a/b-barrel"/>
</dbReference>
<dbReference type="AlphaFoldDB" id="A0A7C8I1T1"/>
<name>A0A7C8I1T1_9PLEO</name>
<dbReference type="GO" id="GO:0016491">
    <property type="term" value="F:oxidoreductase activity"/>
    <property type="evidence" value="ECO:0007669"/>
    <property type="project" value="InterPro"/>
</dbReference>
<dbReference type="SUPFAM" id="SSF54909">
    <property type="entry name" value="Dimeric alpha+beta barrel"/>
    <property type="match status" value="1"/>
</dbReference>
<dbReference type="Pfam" id="PF07110">
    <property type="entry name" value="EthD"/>
    <property type="match status" value="1"/>
</dbReference>
<comment type="caution">
    <text evidence="3">The sequence shown here is derived from an EMBL/GenBank/DDBJ whole genome shotgun (WGS) entry which is preliminary data.</text>
</comment>
<evidence type="ECO:0000313" key="4">
    <source>
        <dbReference type="Proteomes" id="UP000481861"/>
    </source>
</evidence>
<gene>
    <name evidence="3" type="ORF">BDV95DRAFT_578782</name>
</gene>
<evidence type="ECO:0000259" key="2">
    <source>
        <dbReference type="Pfam" id="PF07110"/>
    </source>
</evidence>
<sequence length="132" mass="14599">MTFIAVAFETRQPSLSIADFTDYYDNVHVPIIKAATGSAFPQSHTRYYLKRKSSDPTHPDHALPLAFLGDAQDFDYDAIVFLTFASEAHFNEFQAKYGDPEVAAKIGASADKFILQTKLRVVGVQSPHTTTA</sequence>
<accession>A0A7C8I1T1</accession>
<proteinExistence type="inferred from homology"/>
<evidence type="ECO:0000313" key="3">
    <source>
        <dbReference type="EMBL" id="KAF2868594.1"/>
    </source>
</evidence>
<comment type="similarity">
    <text evidence="1">Belongs to the tpcK family.</text>
</comment>
<dbReference type="Gene3D" id="3.30.70.100">
    <property type="match status" value="1"/>
</dbReference>
<reference evidence="3 4" key="1">
    <citation type="submission" date="2020-01" db="EMBL/GenBank/DDBJ databases">
        <authorList>
            <consortium name="DOE Joint Genome Institute"/>
            <person name="Haridas S."/>
            <person name="Albert R."/>
            <person name="Binder M."/>
            <person name="Bloem J."/>
            <person name="Labutti K."/>
            <person name="Salamov A."/>
            <person name="Andreopoulos B."/>
            <person name="Baker S.E."/>
            <person name="Barry K."/>
            <person name="Bills G."/>
            <person name="Bluhm B.H."/>
            <person name="Cannon C."/>
            <person name="Castanera R."/>
            <person name="Culley D.E."/>
            <person name="Daum C."/>
            <person name="Ezra D."/>
            <person name="Gonzalez J.B."/>
            <person name="Henrissat B."/>
            <person name="Kuo A."/>
            <person name="Liang C."/>
            <person name="Lipzen A."/>
            <person name="Lutzoni F."/>
            <person name="Magnuson J."/>
            <person name="Mondo S."/>
            <person name="Nolan M."/>
            <person name="Ohm R."/>
            <person name="Pangilinan J."/>
            <person name="Park H.-J.H."/>
            <person name="Ramirez L."/>
            <person name="Alfaro M."/>
            <person name="Sun H."/>
            <person name="Tritt A."/>
            <person name="Yoshinaga Y."/>
            <person name="Zwiers L.-H.L."/>
            <person name="Turgeon B.G."/>
            <person name="Goodwin S.B."/>
            <person name="Spatafora J.W."/>
            <person name="Crous P.W."/>
            <person name="Grigoriev I.V."/>
        </authorList>
    </citation>
    <scope>NUCLEOTIDE SEQUENCE [LARGE SCALE GENOMIC DNA]</scope>
    <source>
        <strain evidence="3 4">CBS 611.86</strain>
    </source>
</reference>
<evidence type="ECO:0000256" key="1">
    <source>
        <dbReference type="ARBA" id="ARBA00005986"/>
    </source>
</evidence>